<dbReference type="AlphaFoldDB" id="A0A5J9TM75"/>
<reference evidence="4 5" key="1">
    <citation type="journal article" date="2019" name="Sci. Rep.">
        <title>A high-quality genome of Eragrostis curvula grass provides insights into Poaceae evolution and supports new strategies to enhance forage quality.</title>
        <authorList>
            <person name="Carballo J."/>
            <person name="Santos B.A.C.M."/>
            <person name="Zappacosta D."/>
            <person name="Garbus I."/>
            <person name="Selva J.P."/>
            <person name="Gallo C.A."/>
            <person name="Diaz A."/>
            <person name="Albertini E."/>
            <person name="Caccamo M."/>
            <person name="Echenique V."/>
        </authorList>
    </citation>
    <scope>NUCLEOTIDE SEQUENCE [LARGE SCALE GENOMIC DNA]</scope>
    <source>
        <strain evidence="5">cv. Victoria</strain>
        <tissue evidence="4">Leaf</tissue>
    </source>
</reference>
<dbReference type="GO" id="GO:0006353">
    <property type="term" value="P:DNA-templated transcription termination"/>
    <property type="evidence" value="ECO:0007669"/>
    <property type="project" value="UniProtKB-KW"/>
</dbReference>
<dbReference type="Proteomes" id="UP000324897">
    <property type="component" value="Chromosome 3"/>
</dbReference>
<feature type="non-terminal residue" evidence="4">
    <location>
        <position position="1"/>
    </location>
</feature>
<name>A0A5J9TM75_9POAL</name>
<gene>
    <name evidence="4" type="ORF">EJB05_45613</name>
</gene>
<keyword evidence="2" id="KW-0804">Transcription</keyword>
<accession>A0A5J9TM75</accession>
<comment type="similarity">
    <text evidence="1">Belongs to the mTERF family.</text>
</comment>
<dbReference type="PANTHER" id="PTHR13068">
    <property type="entry name" value="CGI-12 PROTEIN-RELATED"/>
    <property type="match status" value="1"/>
</dbReference>
<dbReference type="PANTHER" id="PTHR13068:SF83">
    <property type="entry name" value="OS06G0224500 PROTEIN"/>
    <property type="match status" value="1"/>
</dbReference>
<dbReference type="GO" id="GO:0003676">
    <property type="term" value="F:nucleic acid binding"/>
    <property type="evidence" value="ECO:0007669"/>
    <property type="project" value="InterPro"/>
</dbReference>
<keyword evidence="2" id="KW-0806">Transcription termination</keyword>
<evidence type="ECO:0000313" key="4">
    <source>
        <dbReference type="EMBL" id="TVU11998.1"/>
    </source>
</evidence>
<keyword evidence="3" id="KW-0809">Transit peptide</keyword>
<keyword evidence="5" id="KW-1185">Reference proteome</keyword>
<evidence type="ECO:0000256" key="1">
    <source>
        <dbReference type="ARBA" id="ARBA00007692"/>
    </source>
</evidence>
<dbReference type="FunFam" id="1.25.70.10:FF:000001">
    <property type="entry name" value="Mitochondrial transcription termination factor-like"/>
    <property type="match status" value="1"/>
</dbReference>
<protein>
    <submittedName>
        <fullName evidence="4">Uncharacterized protein</fullName>
    </submittedName>
</protein>
<organism evidence="4 5">
    <name type="scientific">Eragrostis curvula</name>
    <name type="common">weeping love grass</name>
    <dbReference type="NCBI Taxonomy" id="38414"/>
    <lineage>
        <taxon>Eukaryota</taxon>
        <taxon>Viridiplantae</taxon>
        <taxon>Streptophyta</taxon>
        <taxon>Embryophyta</taxon>
        <taxon>Tracheophyta</taxon>
        <taxon>Spermatophyta</taxon>
        <taxon>Magnoliopsida</taxon>
        <taxon>Liliopsida</taxon>
        <taxon>Poales</taxon>
        <taxon>Poaceae</taxon>
        <taxon>PACMAD clade</taxon>
        <taxon>Chloridoideae</taxon>
        <taxon>Eragrostideae</taxon>
        <taxon>Eragrostidinae</taxon>
        <taxon>Eragrostis</taxon>
    </lineage>
</organism>
<dbReference type="OrthoDB" id="1900587at2759"/>
<dbReference type="EMBL" id="RWGY01000039">
    <property type="protein sequence ID" value="TVU11998.1"/>
    <property type="molecule type" value="Genomic_DNA"/>
</dbReference>
<dbReference type="Pfam" id="PF02536">
    <property type="entry name" value="mTERF"/>
    <property type="match status" value="1"/>
</dbReference>
<proteinExistence type="inferred from homology"/>
<evidence type="ECO:0000256" key="2">
    <source>
        <dbReference type="ARBA" id="ARBA00022472"/>
    </source>
</evidence>
<dbReference type="Gene3D" id="1.25.70.10">
    <property type="entry name" value="Transcription termination factor 3, mitochondrial"/>
    <property type="match status" value="1"/>
</dbReference>
<evidence type="ECO:0000256" key="3">
    <source>
        <dbReference type="ARBA" id="ARBA00022946"/>
    </source>
</evidence>
<dbReference type="InterPro" id="IPR038538">
    <property type="entry name" value="MTERF_sf"/>
</dbReference>
<dbReference type="SMART" id="SM00733">
    <property type="entry name" value="Mterf"/>
    <property type="match status" value="2"/>
</dbReference>
<sequence>MIHHLRARALSFLFQTPSHLPSSRISPHRLFSTAAPASPKLFAVEDYLVASCGLTRAQALKASRNLSDLKSTSKPDAVLAFLSGLGIPLSDIATLVASDPRFLSYRPRRRRQLLLSVFNGSFETLLRALRLFVLKPKSLREAAERVEELGINRGSRMFRRALAVLALMSREDVSMKMGLLQKIGFSQDDALIIVRKAPLLLRLSDEKIRRAMHFLTKDVGLEAPYIAQRPALLGYSLERRLLPRHRLLKVLKEKGLLNVELDYYATASIAEKIFIQKFVLPYKDHVPGLADEYASRCSGSL</sequence>
<comment type="caution">
    <text evidence="4">The sequence shown here is derived from an EMBL/GenBank/DDBJ whole genome shotgun (WGS) entry which is preliminary data.</text>
</comment>
<dbReference type="InterPro" id="IPR003690">
    <property type="entry name" value="MTERF"/>
</dbReference>
<evidence type="ECO:0000313" key="5">
    <source>
        <dbReference type="Proteomes" id="UP000324897"/>
    </source>
</evidence>
<keyword evidence="2" id="KW-0805">Transcription regulation</keyword>
<dbReference type="Gramene" id="TVU11998">
    <property type="protein sequence ID" value="TVU11998"/>
    <property type="gene ID" value="EJB05_45613"/>
</dbReference>